<dbReference type="AlphaFoldDB" id="A0A6X7VPX2"/>
<proteinExistence type="predicted"/>
<accession>A0A6X7VPX2</accession>
<organism evidence="1">
    <name type="scientific">Salmonella enterica I</name>
    <dbReference type="NCBI Taxonomy" id="59201"/>
    <lineage>
        <taxon>Bacteria</taxon>
        <taxon>Pseudomonadati</taxon>
        <taxon>Pseudomonadota</taxon>
        <taxon>Gammaproteobacteria</taxon>
        <taxon>Enterobacterales</taxon>
        <taxon>Enterobacteriaceae</taxon>
        <taxon>Salmonella</taxon>
    </lineage>
</organism>
<dbReference type="EMBL" id="DAAFVE010000002">
    <property type="protein sequence ID" value="HAB1649569.1"/>
    <property type="molecule type" value="Genomic_DNA"/>
</dbReference>
<reference evidence="1" key="2">
    <citation type="submission" date="2019-10" db="EMBL/GenBank/DDBJ databases">
        <authorList>
            <consortium name="NCBI Pathogen Detection Project"/>
        </authorList>
    </citation>
    <scope>NUCLEOTIDE SEQUENCE</scope>
    <source>
        <strain evidence="1">Salmonella enterica</strain>
    </source>
</reference>
<sequence>MPIAALSANCQSGVWAGGIKVNESACKWVVSPDAWVDPGQRQFYKTALCPTGYVQTGSRFMLWPKSLDDEHVDVYCCPFS</sequence>
<dbReference type="EMBL" id="DAAGPO010000042">
    <property type="protein sequence ID" value="HAB4034274.1"/>
    <property type="molecule type" value="Genomic_DNA"/>
</dbReference>
<evidence type="ECO:0000313" key="2">
    <source>
        <dbReference type="EMBL" id="HAB4034274.1"/>
    </source>
</evidence>
<gene>
    <name evidence="1" type="ORF">GBX92_05655</name>
    <name evidence="2" type="ORF">GBY45_24420</name>
</gene>
<evidence type="ECO:0000313" key="1">
    <source>
        <dbReference type="EMBL" id="HAB1649569.1"/>
    </source>
</evidence>
<protein>
    <submittedName>
        <fullName evidence="1">Pilus assembly protein PilV</fullName>
    </submittedName>
</protein>
<comment type="caution">
    <text evidence="1">The sequence shown here is derived from an EMBL/GenBank/DDBJ whole genome shotgun (WGS) entry which is preliminary data.</text>
</comment>
<name>A0A6X7VPX2_SALET</name>
<reference evidence="1" key="1">
    <citation type="journal article" date="2018" name="Genome Biol.">
        <title>SKESA: strategic k-mer extension for scrupulous assemblies.</title>
        <authorList>
            <person name="Souvorov A."/>
            <person name="Agarwala R."/>
            <person name="Lipman D.J."/>
        </authorList>
    </citation>
    <scope>NUCLEOTIDE SEQUENCE</scope>
    <source>
        <strain evidence="1">Salmonella enterica</strain>
    </source>
</reference>